<dbReference type="Proteomes" id="UP000177457">
    <property type="component" value="Unassembled WGS sequence"/>
</dbReference>
<accession>A0A1F6MQC1</accession>
<feature type="transmembrane region" description="Helical" evidence="1">
    <location>
        <begin position="82"/>
        <end position="105"/>
    </location>
</feature>
<feature type="transmembrane region" description="Helical" evidence="1">
    <location>
        <begin position="175"/>
        <end position="204"/>
    </location>
</feature>
<evidence type="ECO:0000313" key="2">
    <source>
        <dbReference type="EMBL" id="OGH73822.1"/>
    </source>
</evidence>
<feature type="transmembrane region" description="Helical" evidence="1">
    <location>
        <begin position="243"/>
        <end position="264"/>
    </location>
</feature>
<sequence length="327" mass="36873">MRTPLYRQALRESWELAWKHKLLWIFGFFAAFLGQMGLVELFAKIGLAGTKFAFFPKWLLLPEFFGLRLFPIQSLALPIDGWMWFIWLLVVFAGFGLLLLFVAVVSQGALVHAAAQWVKKGKAPNVDKAWHAGVGHFWRLLFLNLLKKVFLLALAVVLGFATVNVMLGVTVGNVILFVLLFILAVAVGMAVSFLAIYAAGYVVVEEYQFWRALESAWKLFLSHWLVSIEVGLILLFLNFVLGVVVLASFFVLFLPTLLLWMIAISIASGTLYFIAMIIGLFFFLLFVVFLGSVFSVFTTASWTYLFMKMHREGVASRILGWAGVHRV</sequence>
<reference evidence="2 3" key="1">
    <citation type="journal article" date="2016" name="Nat. Commun.">
        <title>Thousands of microbial genomes shed light on interconnected biogeochemical processes in an aquifer system.</title>
        <authorList>
            <person name="Anantharaman K."/>
            <person name="Brown C.T."/>
            <person name="Hug L.A."/>
            <person name="Sharon I."/>
            <person name="Castelle C.J."/>
            <person name="Probst A.J."/>
            <person name="Thomas B.C."/>
            <person name="Singh A."/>
            <person name="Wilkins M.J."/>
            <person name="Karaoz U."/>
            <person name="Brodie E.L."/>
            <person name="Williams K.H."/>
            <person name="Hubbard S.S."/>
            <person name="Banfield J.F."/>
        </authorList>
    </citation>
    <scope>NUCLEOTIDE SEQUENCE [LARGE SCALE GENOMIC DNA]</scope>
</reference>
<name>A0A1F6MQC1_9BACT</name>
<protein>
    <recommendedName>
        <fullName evidence="4">Glycerophosphoryl diester phosphodiesterase membrane domain-containing protein</fullName>
    </recommendedName>
</protein>
<comment type="caution">
    <text evidence="2">The sequence shown here is derived from an EMBL/GenBank/DDBJ whole genome shotgun (WGS) entry which is preliminary data.</text>
</comment>
<feature type="transmembrane region" description="Helical" evidence="1">
    <location>
        <begin position="271"/>
        <end position="297"/>
    </location>
</feature>
<gene>
    <name evidence="2" type="ORF">A3C90_00950</name>
</gene>
<dbReference type="STRING" id="1798683.A3C90_00950"/>
<dbReference type="EMBL" id="MFQE01000014">
    <property type="protein sequence ID" value="OGH73822.1"/>
    <property type="molecule type" value="Genomic_DNA"/>
</dbReference>
<feature type="transmembrane region" description="Helical" evidence="1">
    <location>
        <begin position="22"/>
        <end position="43"/>
    </location>
</feature>
<evidence type="ECO:0000313" key="3">
    <source>
        <dbReference type="Proteomes" id="UP000177457"/>
    </source>
</evidence>
<evidence type="ECO:0000256" key="1">
    <source>
        <dbReference type="SAM" id="Phobius"/>
    </source>
</evidence>
<feature type="transmembrane region" description="Helical" evidence="1">
    <location>
        <begin position="216"/>
        <end position="237"/>
    </location>
</feature>
<evidence type="ECO:0008006" key="4">
    <source>
        <dbReference type="Google" id="ProtNLM"/>
    </source>
</evidence>
<organism evidence="2 3">
    <name type="scientific">Candidatus Magasanikbacteria bacterium RIFCSPHIGHO2_02_FULL_51_14</name>
    <dbReference type="NCBI Taxonomy" id="1798683"/>
    <lineage>
        <taxon>Bacteria</taxon>
        <taxon>Candidatus Magasanikiibacteriota</taxon>
    </lineage>
</organism>
<keyword evidence="1" id="KW-0472">Membrane</keyword>
<dbReference type="AlphaFoldDB" id="A0A1F6MQC1"/>
<feature type="transmembrane region" description="Helical" evidence="1">
    <location>
        <begin position="149"/>
        <end position="169"/>
    </location>
</feature>
<proteinExistence type="predicted"/>
<keyword evidence="1" id="KW-1133">Transmembrane helix</keyword>
<keyword evidence="1" id="KW-0812">Transmembrane</keyword>